<dbReference type="Gene3D" id="1.20.120.1630">
    <property type="match status" value="1"/>
</dbReference>
<gene>
    <name evidence="6" type="ORF">DSCW_43700</name>
</gene>
<keyword evidence="2 5" id="KW-0812">Transmembrane</keyword>
<name>A0A5K7ZAX9_9BACT</name>
<proteinExistence type="predicted"/>
<evidence type="ECO:0000313" key="7">
    <source>
        <dbReference type="Proteomes" id="UP000427769"/>
    </source>
</evidence>
<dbReference type="GO" id="GO:0016740">
    <property type="term" value="F:transferase activity"/>
    <property type="evidence" value="ECO:0007669"/>
    <property type="project" value="UniProtKB-ARBA"/>
</dbReference>
<feature type="transmembrane region" description="Helical" evidence="5">
    <location>
        <begin position="6"/>
        <end position="27"/>
    </location>
</feature>
<protein>
    <recommendedName>
        <fullName evidence="8">Isoprenylcysteine carboxyl methyltransferase</fullName>
    </recommendedName>
</protein>
<feature type="transmembrane region" description="Helical" evidence="5">
    <location>
        <begin position="100"/>
        <end position="122"/>
    </location>
</feature>
<reference evidence="6 7" key="1">
    <citation type="submission" date="2019-11" db="EMBL/GenBank/DDBJ databases">
        <title>Comparative genomics of hydrocarbon-degrading Desulfosarcina strains.</title>
        <authorList>
            <person name="Watanabe M."/>
            <person name="Kojima H."/>
            <person name="Fukui M."/>
        </authorList>
    </citation>
    <scope>NUCLEOTIDE SEQUENCE [LARGE SCALE GENOMIC DNA]</scope>
    <source>
        <strain evidence="6 7">PP31</strain>
    </source>
</reference>
<keyword evidence="3 5" id="KW-1133">Transmembrane helix</keyword>
<comment type="subcellular location">
    <subcellularLocation>
        <location evidence="1">Endomembrane system</location>
        <topology evidence="1">Multi-pass membrane protein</topology>
    </subcellularLocation>
</comment>
<evidence type="ECO:0000256" key="5">
    <source>
        <dbReference type="SAM" id="Phobius"/>
    </source>
</evidence>
<accession>A0A5K7ZAX9</accession>
<evidence type="ECO:0000313" key="6">
    <source>
        <dbReference type="EMBL" id="BBO76953.1"/>
    </source>
</evidence>
<organism evidence="6 7">
    <name type="scientific">Desulfosarcina widdelii</name>
    <dbReference type="NCBI Taxonomy" id="947919"/>
    <lineage>
        <taxon>Bacteria</taxon>
        <taxon>Pseudomonadati</taxon>
        <taxon>Thermodesulfobacteriota</taxon>
        <taxon>Desulfobacteria</taxon>
        <taxon>Desulfobacterales</taxon>
        <taxon>Desulfosarcinaceae</taxon>
        <taxon>Desulfosarcina</taxon>
    </lineage>
</organism>
<dbReference type="OrthoDB" id="9811969at2"/>
<feature type="transmembrane region" description="Helical" evidence="5">
    <location>
        <begin position="48"/>
        <end position="68"/>
    </location>
</feature>
<keyword evidence="4 5" id="KW-0472">Membrane</keyword>
<keyword evidence="7" id="KW-1185">Reference proteome</keyword>
<dbReference type="Proteomes" id="UP000427769">
    <property type="component" value="Chromosome"/>
</dbReference>
<evidence type="ECO:0000256" key="1">
    <source>
        <dbReference type="ARBA" id="ARBA00004127"/>
    </source>
</evidence>
<dbReference type="KEGG" id="dwd:DSCW_43700"/>
<evidence type="ECO:0008006" key="8">
    <source>
        <dbReference type="Google" id="ProtNLM"/>
    </source>
</evidence>
<dbReference type="EMBL" id="AP021875">
    <property type="protein sequence ID" value="BBO76953.1"/>
    <property type="molecule type" value="Genomic_DNA"/>
</dbReference>
<dbReference type="Pfam" id="PF04191">
    <property type="entry name" value="PEMT"/>
    <property type="match status" value="1"/>
</dbReference>
<sequence length="179" mass="20640">MSAKENFANAFGTLICGVVAFAFGVFIPFKIITAENHTIFAEIGNLRFIGPAFILIGLLGTLACYWNFIFDAKGAPLIEGMQKHLIVKGLYRHVRNPIYISWYLILFGEAVYFQSLDLLIYLAGWMVFFHIKVVYSEEPYLSVTFGESYESYRNSVRRWVPRFKAYNVETNEFENEKTI</sequence>
<dbReference type="InterPro" id="IPR007318">
    <property type="entry name" value="Phopholipid_MeTrfase"/>
</dbReference>
<evidence type="ECO:0000256" key="4">
    <source>
        <dbReference type="ARBA" id="ARBA00023136"/>
    </source>
</evidence>
<dbReference type="PANTHER" id="PTHR12714">
    <property type="entry name" value="PROTEIN-S ISOPRENYLCYSTEINE O-METHYLTRANSFERASE"/>
    <property type="match status" value="1"/>
</dbReference>
<dbReference type="GO" id="GO:0012505">
    <property type="term" value="C:endomembrane system"/>
    <property type="evidence" value="ECO:0007669"/>
    <property type="project" value="UniProtKB-SubCell"/>
</dbReference>
<dbReference type="PANTHER" id="PTHR12714:SF9">
    <property type="entry name" value="PROTEIN-S-ISOPRENYLCYSTEINE O-METHYLTRANSFERASE"/>
    <property type="match status" value="1"/>
</dbReference>
<evidence type="ECO:0000256" key="2">
    <source>
        <dbReference type="ARBA" id="ARBA00022692"/>
    </source>
</evidence>
<dbReference type="RefSeq" id="WP_155305750.1">
    <property type="nucleotide sequence ID" value="NZ_AP021875.1"/>
</dbReference>
<evidence type="ECO:0000256" key="3">
    <source>
        <dbReference type="ARBA" id="ARBA00022989"/>
    </source>
</evidence>
<dbReference type="AlphaFoldDB" id="A0A5K7ZAX9"/>